<evidence type="ECO:0000256" key="1">
    <source>
        <dbReference type="ARBA" id="ARBA00006718"/>
    </source>
</evidence>
<dbReference type="PANTHER" id="PTHR43011:SF1">
    <property type="entry name" value="IRON-SULFUR CLUSTER ASSEMBLY 2 HOMOLOG, MITOCHONDRIAL"/>
    <property type="match status" value="1"/>
</dbReference>
<evidence type="ECO:0000313" key="4">
    <source>
        <dbReference type="EMBL" id="WFD44498.1"/>
    </source>
</evidence>
<protein>
    <submittedName>
        <fullName evidence="4">[4Fe-4S] proteins maturation</fullName>
    </submittedName>
</protein>
<proteinExistence type="inferred from homology"/>
<feature type="domain" description="Core" evidence="3">
    <location>
        <begin position="29"/>
        <end position="131"/>
    </location>
</feature>
<dbReference type="InterPro" id="IPR000361">
    <property type="entry name" value="ATAP_core_dom"/>
</dbReference>
<dbReference type="SUPFAM" id="SSF89360">
    <property type="entry name" value="HesB-like domain"/>
    <property type="match status" value="1"/>
</dbReference>
<dbReference type="Gene3D" id="2.60.300.12">
    <property type="entry name" value="HesB-like domain"/>
    <property type="match status" value="1"/>
</dbReference>
<sequence>MRLDRGVSTLINAPEHPEDDSVLQGGTPQIHLTERAVNKIRTVAESDNDPHVALRIVVEPGGCHGYMYKLEITNEYDSDDFVFEDNGSRIVVDSFSLNLVKGSTIDYVTELIGSQFSIKENPQAKGSGCGCGVSWEPIL</sequence>
<evidence type="ECO:0000256" key="2">
    <source>
        <dbReference type="SAM" id="MobiDB-lite"/>
    </source>
</evidence>
<dbReference type="GO" id="GO:0051539">
    <property type="term" value="F:4 iron, 4 sulfur cluster binding"/>
    <property type="evidence" value="ECO:0007669"/>
    <property type="project" value="TreeGrafter"/>
</dbReference>
<comment type="similarity">
    <text evidence="1">Belongs to the HesB/IscA family.</text>
</comment>
<dbReference type="GO" id="GO:0005739">
    <property type="term" value="C:mitochondrion"/>
    <property type="evidence" value="ECO:0007669"/>
    <property type="project" value="TreeGrafter"/>
</dbReference>
<dbReference type="Proteomes" id="UP001214628">
    <property type="component" value="Chromosome 5"/>
</dbReference>
<dbReference type="FunFam" id="2.60.300.12:FF:000010">
    <property type="entry name" value="Unplaced genomic scaffold supercont1.5, whole genome shotgun sequence"/>
    <property type="match status" value="1"/>
</dbReference>
<accession>A0AAF0FH71</accession>
<organism evidence="4 5">
    <name type="scientific">Malassezia psittaci</name>
    <dbReference type="NCBI Taxonomy" id="1821823"/>
    <lineage>
        <taxon>Eukaryota</taxon>
        <taxon>Fungi</taxon>
        <taxon>Dikarya</taxon>
        <taxon>Basidiomycota</taxon>
        <taxon>Ustilaginomycotina</taxon>
        <taxon>Malasseziomycetes</taxon>
        <taxon>Malasseziales</taxon>
        <taxon>Malasseziaceae</taxon>
        <taxon>Malassezia</taxon>
    </lineage>
</organism>
<evidence type="ECO:0000313" key="5">
    <source>
        <dbReference type="Proteomes" id="UP001214628"/>
    </source>
</evidence>
<evidence type="ECO:0000259" key="3">
    <source>
        <dbReference type="Pfam" id="PF01521"/>
    </source>
</evidence>
<gene>
    <name evidence="4" type="primary">ISA2</name>
    <name evidence="4" type="ORF">MPSI1_003166</name>
</gene>
<dbReference type="GO" id="GO:0051537">
    <property type="term" value="F:2 iron, 2 sulfur cluster binding"/>
    <property type="evidence" value="ECO:0007669"/>
    <property type="project" value="TreeGrafter"/>
</dbReference>
<dbReference type="EMBL" id="CP118379">
    <property type="protein sequence ID" value="WFD44498.1"/>
    <property type="molecule type" value="Genomic_DNA"/>
</dbReference>
<dbReference type="Pfam" id="PF01521">
    <property type="entry name" value="Fe-S_biosyn"/>
    <property type="match status" value="1"/>
</dbReference>
<dbReference type="InterPro" id="IPR016092">
    <property type="entry name" value="ATAP"/>
</dbReference>
<feature type="region of interest" description="Disordered" evidence="2">
    <location>
        <begin position="1"/>
        <end position="25"/>
    </location>
</feature>
<dbReference type="NCBIfam" id="TIGR00049">
    <property type="entry name" value="iron-sulfur cluster assembly accessory protein"/>
    <property type="match status" value="1"/>
</dbReference>
<dbReference type="PANTHER" id="PTHR43011">
    <property type="entry name" value="IRON-SULFUR CLUSTER ASSEMBLY 2 HOMOLOG, MITOCHONDRIAL"/>
    <property type="match status" value="1"/>
</dbReference>
<reference evidence="4" key="1">
    <citation type="submission" date="2023-02" db="EMBL/GenBank/DDBJ databases">
        <title>Mating type loci evolution in Malassezia.</title>
        <authorList>
            <person name="Coelho M.A."/>
        </authorList>
    </citation>
    <scope>NUCLEOTIDE SEQUENCE</scope>
    <source>
        <strain evidence="4">CBS 14136</strain>
    </source>
</reference>
<dbReference type="InterPro" id="IPR035903">
    <property type="entry name" value="HesB-like_dom_sf"/>
</dbReference>
<keyword evidence="5" id="KW-1185">Reference proteome</keyword>
<name>A0AAF0FH71_9BASI</name>
<dbReference type="AlphaFoldDB" id="A0AAF0FH71"/>
<dbReference type="GO" id="GO:0005506">
    <property type="term" value="F:iron ion binding"/>
    <property type="evidence" value="ECO:0007669"/>
    <property type="project" value="TreeGrafter"/>
</dbReference>
<dbReference type="GO" id="GO:0016226">
    <property type="term" value="P:iron-sulfur cluster assembly"/>
    <property type="evidence" value="ECO:0007669"/>
    <property type="project" value="InterPro"/>
</dbReference>